<dbReference type="Gene3D" id="1.20.1260.10">
    <property type="match status" value="1"/>
</dbReference>
<keyword evidence="5" id="KW-1185">Reference proteome</keyword>
<dbReference type="STRING" id="1409788.NC99_25150"/>
<dbReference type="InterPro" id="IPR023188">
    <property type="entry name" value="DPS_DNA-bd_CS"/>
</dbReference>
<dbReference type="PIRSF" id="PIRSF005900">
    <property type="entry name" value="Dps"/>
    <property type="match status" value="1"/>
</dbReference>
<reference evidence="5" key="1">
    <citation type="submission" date="2015-07" db="EMBL/GenBank/DDBJ databases">
        <title>Genome sequencing of Sunxiuqinia dokdonensis strain SK.</title>
        <authorList>
            <person name="Ahn S."/>
            <person name="Kim B.-C."/>
        </authorList>
    </citation>
    <scope>NUCLEOTIDE SEQUENCE [LARGE SCALE GENOMIC DNA]</scope>
    <source>
        <strain evidence="5">SK</strain>
    </source>
</reference>
<evidence type="ECO:0000256" key="1">
    <source>
        <dbReference type="ARBA" id="ARBA00009497"/>
    </source>
</evidence>
<dbReference type="PATRIC" id="fig|1409788.3.peg.2594"/>
<sequence length="154" mass="17758">MKTLEKTQTTNDTLVNGMNTFLADMQIFYQNLRGFHWNVTGSLFFVLHTKFEEYYNHTSEVVDEVAERILMLGGQPVHSFSQYIQMADIQEVTNVHDGKEAVGHVINQSEHLLDKMNQLKEVAGEQNDEATVTLFSDLIGDTEKRIWMLKTFLK</sequence>
<dbReference type="PROSITE" id="PS00818">
    <property type="entry name" value="DPS_1"/>
    <property type="match status" value="1"/>
</dbReference>
<dbReference type="OrthoDB" id="9797023at2"/>
<dbReference type="SUPFAM" id="SSF47240">
    <property type="entry name" value="Ferritin-like"/>
    <property type="match status" value="1"/>
</dbReference>
<dbReference type="RefSeq" id="WP_157624821.1">
    <property type="nucleotide sequence ID" value="NZ_LGIA01000156.1"/>
</dbReference>
<feature type="domain" description="Ferritin/DPS" evidence="3">
    <location>
        <begin position="18"/>
        <end position="153"/>
    </location>
</feature>
<protein>
    <recommendedName>
        <fullName evidence="3">Ferritin/DPS domain-containing protein</fullName>
    </recommendedName>
</protein>
<dbReference type="AlphaFoldDB" id="A0A0L8V932"/>
<dbReference type="PRINTS" id="PR01346">
    <property type="entry name" value="HELNAPAPROT"/>
</dbReference>
<accession>A0A0L8V932</accession>
<dbReference type="PROSITE" id="PS00819">
    <property type="entry name" value="DPS_2"/>
    <property type="match status" value="1"/>
</dbReference>
<evidence type="ECO:0000313" key="4">
    <source>
        <dbReference type="EMBL" id="KOH44677.1"/>
    </source>
</evidence>
<dbReference type="InterPro" id="IPR009078">
    <property type="entry name" value="Ferritin-like_SF"/>
</dbReference>
<comment type="similarity">
    <text evidence="1 2">Belongs to the Dps family.</text>
</comment>
<organism evidence="4 5">
    <name type="scientific">Sunxiuqinia dokdonensis</name>
    <dbReference type="NCBI Taxonomy" id="1409788"/>
    <lineage>
        <taxon>Bacteria</taxon>
        <taxon>Pseudomonadati</taxon>
        <taxon>Bacteroidota</taxon>
        <taxon>Bacteroidia</taxon>
        <taxon>Marinilabiliales</taxon>
        <taxon>Prolixibacteraceae</taxon>
        <taxon>Sunxiuqinia</taxon>
    </lineage>
</organism>
<name>A0A0L8V932_9BACT</name>
<dbReference type="EMBL" id="LGIA01000156">
    <property type="protein sequence ID" value="KOH44677.1"/>
    <property type="molecule type" value="Genomic_DNA"/>
</dbReference>
<dbReference type="GO" id="GO:0016722">
    <property type="term" value="F:oxidoreductase activity, acting on metal ions"/>
    <property type="evidence" value="ECO:0007669"/>
    <property type="project" value="InterPro"/>
</dbReference>
<dbReference type="GO" id="GO:0008199">
    <property type="term" value="F:ferric iron binding"/>
    <property type="evidence" value="ECO:0007669"/>
    <property type="project" value="InterPro"/>
</dbReference>
<dbReference type="CDD" id="cd01043">
    <property type="entry name" value="DPS"/>
    <property type="match status" value="1"/>
</dbReference>
<dbReference type="InterPro" id="IPR002177">
    <property type="entry name" value="DPS_DNA-bd"/>
</dbReference>
<evidence type="ECO:0000259" key="3">
    <source>
        <dbReference type="Pfam" id="PF00210"/>
    </source>
</evidence>
<dbReference type="PANTHER" id="PTHR42932">
    <property type="entry name" value="GENERAL STRESS PROTEIN 20U"/>
    <property type="match status" value="1"/>
</dbReference>
<dbReference type="InterPro" id="IPR008331">
    <property type="entry name" value="Ferritin_DPS_dom"/>
</dbReference>
<comment type="caution">
    <text evidence="4">The sequence shown here is derived from an EMBL/GenBank/DDBJ whole genome shotgun (WGS) entry which is preliminary data.</text>
</comment>
<dbReference type="Proteomes" id="UP000036958">
    <property type="component" value="Unassembled WGS sequence"/>
</dbReference>
<gene>
    <name evidence="4" type="ORF">NC99_25150</name>
</gene>
<dbReference type="InterPro" id="IPR012347">
    <property type="entry name" value="Ferritin-like"/>
</dbReference>
<evidence type="ECO:0000256" key="2">
    <source>
        <dbReference type="RuleBase" id="RU003875"/>
    </source>
</evidence>
<dbReference type="PANTHER" id="PTHR42932:SF1">
    <property type="entry name" value="GENERAL STRESS PROTEIN 20U"/>
    <property type="match status" value="1"/>
</dbReference>
<dbReference type="Pfam" id="PF00210">
    <property type="entry name" value="Ferritin"/>
    <property type="match status" value="1"/>
</dbReference>
<proteinExistence type="inferred from homology"/>
<evidence type="ECO:0000313" key="5">
    <source>
        <dbReference type="Proteomes" id="UP000036958"/>
    </source>
</evidence>